<proteinExistence type="predicted"/>
<name>A0AAD9HNY6_9PEZI</name>
<sequence>MSELVFRKETCYIRAGRECSAWKARRRSMPGTHASFALPWSLILERAMRFVVNWRRFLLLLFSSFPFVDVGHPSMPRRYTGAMWHMPSNQSRTVDGSKRATARLIVSCTNRCRGRNLQAPAKEFRRKRCDDNPAEWEGGRQAASGF</sequence>
<evidence type="ECO:0000313" key="1">
    <source>
        <dbReference type="EMBL" id="KAK2032358.1"/>
    </source>
</evidence>
<evidence type="ECO:0000313" key="2">
    <source>
        <dbReference type="Proteomes" id="UP001232148"/>
    </source>
</evidence>
<gene>
    <name evidence="1" type="ORF">LX32DRAFT_195883</name>
</gene>
<keyword evidence="2" id="KW-1185">Reference proteome</keyword>
<comment type="caution">
    <text evidence="1">The sequence shown here is derived from an EMBL/GenBank/DDBJ whole genome shotgun (WGS) entry which is preliminary data.</text>
</comment>
<reference evidence="1" key="1">
    <citation type="submission" date="2021-06" db="EMBL/GenBank/DDBJ databases">
        <title>Comparative genomics, transcriptomics and evolutionary studies reveal genomic signatures of adaptation to plant cell wall in hemibiotrophic fungi.</title>
        <authorList>
            <consortium name="DOE Joint Genome Institute"/>
            <person name="Baroncelli R."/>
            <person name="Diaz J.F."/>
            <person name="Benocci T."/>
            <person name="Peng M."/>
            <person name="Battaglia E."/>
            <person name="Haridas S."/>
            <person name="Andreopoulos W."/>
            <person name="Labutti K."/>
            <person name="Pangilinan J."/>
            <person name="Floch G.L."/>
            <person name="Makela M.R."/>
            <person name="Henrissat B."/>
            <person name="Grigoriev I.V."/>
            <person name="Crouch J.A."/>
            <person name="De Vries R.P."/>
            <person name="Sukno S.A."/>
            <person name="Thon M.R."/>
        </authorList>
    </citation>
    <scope>NUCLEOTIDE SEQUENCE</scope>
    <source>
        <strain evidence="1">MAFF235873</strain>
    </source>
</reference>
<dbReference type="AlphaFoldDB" id="A0AAD9HNY6"/>
<protein>
    <submittedName>
        <fullName evidence="1">Uncharacterized protein</fullName>
    </submittedName>
</protein>
<organism evidence="1 2">
    <name type="scientific">Colletotrichum zoysiae</name>
    <dbReference type="NCBI Taxonomy" id="1216348"/>
    <lineage>
        <taxon>Eukaryota</taxon>
        <taxon>Fungi</taxon>
        <taxon>Dikarya</taxon>
        <taxon>Ascomycota</taxon>
        <taxon>Pezizomycotina</taxon>
        <taxon>Sordariomycetes</taxon>
        <taxon>Hypocreomycetidae</taxon>
        <taxon>Glomerellales</taxon>
        <taxon>Glomerellaceae</taxon>
        <taxon>Colletotrichum</taxon>
        <taxon>Colletotrichum graminicola species complex</taxon>
    </lineage>
</organism>
<dbReference type="Proteomes" id="UP001232148">
    <property type="component" value="Unassembled WGS sequence"/>
</dbReference>
<accession>A0AAD9HNY6</accession>
<dbReference type="EMBL" id="MU842831">
    <property type="protein sequence ID" value="KAK2032358.1"/>
    <property type="molecule type" value="Genomic_DNA"/>
</dbReference>